<reference evidence="2 3" key="1">
    <citation type="submission" date="2017-10" db="EMBL/GenBank/DDBJ databases">
        <title>Draft genome of two endophytic bacteria isolated from 'guarana' Paullinia cupana (Mart.) Ducke.</title>
        <authorList>
            <person name="Siqueira K.A."/>
            <person name="Liotti R.G."/>
            <person name="Mendes T.A."/>
            <person name="Soares M.A."/>
        </authorList>
    </citation>
    <scope>NUCLEOTIDE SEQUENCE [LARGE SCALE GENOMIC DNA]</scope>
    <source>
        <strain evidence="2 3">342</strain>
    </source>
</reference>
<gene>
    <name evidence="2" type="ORF">CQW29_17915</name>
</gene>
<comment type="caution">
    <text evidence="2">The sequence shown here is derived from an EMBL/GenBank/DDBJ whole genome shotgun (WGS) entry which is preliminary data.</text>
</comment>
<dbReference type="Proteomes" id="UP000239181">
    <property type="component" value="Unassembled WGS sequence"/>
</dbReference>
<dbReference type="SUPFAM" id="SSF49401">
    <property type="entry name" value="Bacterial adhesins"/>
    <property type="match status" value="1"/>
</dbReference>
<dbReference type="AlphaFoldDB" id="A0A2S9I8S7"/>
<dbReference type="InterPro" id="IPR005430">
    <property type="entry name" value="P_pili_tip_PapF"/>
</dbReference>
<organism evidence="2 3">
    <name type="scientific">Pantoea coffeiphila</name>
    <dbReference type="NCBI Taxonomy" id="1465635"/>
    <lineage>
        <taxon>Bacteria</taxon>
        <taxon>Pseudomonadati</taxon>
        <taxon>Pseudomonadota</taxon>
        <taxon>Gammaproteobacteria</taxon>
        <taxon>Enterobacterales</taxon>
        <taxon>Erwiniaceae</taxon>
        <taxon>Pantoea</taxon>
    </lineage>
</organism>
<dbReference type="EMBL" id="PDET01000013">
    <property type="protein sequence ID" value="PRD14200.1"/>
    <property type="molecule type" value="Genomic_DNA"/>
</dbReference>
<dbReference type="GO" id="GO:0009289">
    <property type="term" value="C:pilus"/>
    <property type="evidence" value="ECO:0007669"/>
    <property type="project" value="InterPro"/>
</dbReference>
<dbReference type="OrthoDB" id="6465690at2"/>
<feature type="domain" description="Fimbrial-type adhesion" evidence="1">
    <location>
        <begin position="14"/>
        <end position="146"/>
    </location>
</feature>
<dbReference type="InterPro" id="IPR008966">
    <property type="entry name" value="Adhesion_dom_sf"/>
</dbReference>
<evidence type="ECO:0000313" key="3">
    <source>
        <dbReference type="Proteomes" id="UP000239181"/>
    </source>
</evidence>
<accession>A0A2S9I8S7</accession>
<keyword evidence="3" id="KW-1185">Reference proteome</keyword>
<dbReference type="PANTHER" id="PTHR33420:SF34">
    <property type="entry name" value="MINOR FIMBRIAL SUBUNIT"/>
    <property type="match status" value="1"/>
</dbReference>
<protein>
    <submittedName>
        <fullName evidence="2">Exotoxin</fullName>
    </submittedName>
</protein>
<name>A0A2S9I8S7_9GAMM</name>
<proteinExistence type="predicted"/>
<evidence type="ECO:0000259" key="1">
    <source>
        <dbReference type="Pfam" id="PF00419"/>
    </source>
</evidence>
<dbReference type="InterPro" id="IPR036937">
    <property type="entry name" value="Adhesion_dom_fimbrial_sf"/>
</dbReference>
<sequence length="146" mass="15899">MTIPVSIAQASQVNVSVKIVKPPCQINNNQVIYVNFGNSLITTKIDGRYNRIPIQYTIDCKSATSPNLKMTISGNGADFDKKVLETDNYNLGVALYNGTSQFILNSTVSFNLANSLKLEAVLVKRKDSVLSGGKFNASATMAIEYQ</sequence>
<dbReference type="InterPro" id="IPR000259">
    <property type="entry name" value="Adhesion_dom_fimbrial"/>
</dbReference>
<dbReference type="Gene3D" id="2.60.40.1090">
    <property type="entry name" value="Fimbrial-type adhesion domain"/>
    <property type="match status" value="1"/>
</dbReference>
<dbReference type="PRINTS" id="PR01613">
    <property type="entry name" value="FIMBRIALPAPF"/>
</dbReference>
<dbReference type="PANTHER" id="PTHR33420">
    <property type="entry name" value="FIMBRIAL SUBUNIT ELFA-RELATED"/>
    <property type="match status" value="1"/>
</dbReference>
<evidence type="ECO:0000313" key="2">
    <source>
        <dbReference type="EMBL" id="PRD14200.1"/>
    </source>
</evidence>
<dbReference type="Pfam" id="PF00419">
    <property type="entry name" value="Fimbrial"/>
    <property type="match status" value="1"/>
</dbReference>
<dbReference type="GO" id="GO:0043709">
    <property type="term" value="P:cell adhesion involved in single-species biofilm formation"/>
    <property type="evidence" value="ECO:0007669"/>
    <property type="project" value="TreeGrafter"/>
</dbReference>
<dbReference type="InterPro" id="IPR050263">
    <property type="entry name" value="Bact_Fimbrial_Adh_Pro"/>
</dbReference>